<dbReference type="Proteomes" id="UP001206312">
    <property type="component" value="Unassembled WGS sequence"/>
</dbReference>
<evidence type="ECO:0008006" key="3">
    <source>
        <dbReference type="Google" id="ProtNLM"/>
    </source>
</evidence>
<evidence type="ECO:0000313" key="2">
    <source>
        <dbReference type="Proteomes" id="UP001206312"/>
    </source>
</evidence>
<dbReference type="RefSeq" id="WP_252740711.1">
    <property type="nucleotide sequence ID" value="NZ_JAMXIB010000003.1"/>
</dbReference>
<dbReference type="EMBL" id="JAMXIB010000003">
    <property type="protein sequence ID" value="MCO5724334.1"/>
    <property type="molecule type" value="Genomic_DNA"/>
</dbReference>
<accession>A0ABT1AXB0</accession>
<keyword evidence="2" id="KW-1185">Reference proteome</keyword>
<organism evidence="1 2">
    <name type="scientific">Robiginitalea marina</name>
    <dbReference type="NCBI Taxonomy" id="2954105"/>
    <lineage>
        <taxon>Bacteria</taxon>
        <taxon>Pseudomonadati</taxon>
        <taxon>Bacteroidota</taxon>
        <taxon>Flavobacteriia</taxon>
        <taxon>Flavobacteriales</taxon>
        <taxon>Flavobacteriaceae</taxon>
        <taxon>Robiginitalea</taxon>
    </lineage>
</organism>
<reference evidence="1 2" key="1">
    <citation type="submission" date="2022-06" db="EMBL/GenBank/DDBJ databases">
        <authorList>
            <person name="Xuan X."/>
        </authorList>
    </citation>
    <scope>NUCLEOTIDE SEQUENCE [LARGE SCALE GENOMIC DNA]</scope>
    <source>
        <strain evidence="1 2">2V75</strain>
    </source>
</reference>
<evidence type="ECO:0000313" key="1">
    <source>
        <dbReference type="EMBL" id="MCO5724334.1"/>
    </source>
</evidence>
<sequence>MLRTLFTIGVFLVVGLAPAQEIPLEYHLGKAYNDRHPYSNLLLFAESGPGGEKVVVRSYFSGLVLKPKGYLIERYNAGLELIDDFEYAFTDGDFVRGFVANGQLYLLFLTYDQEGGAYLYTVHQAPLGSDRFTQQELLRLPGEPVENPLDRNYYNRNFESGFTTTVLADPGNRAFAISVLRREGEMHLHRILVFDNRLQRLMDLDFSESGAEKNYAFEEMEVAPDLSAVYLVGKAYFRKRRFRPEERKFQYELLRLHPGGIRSRVFDREGTYSEALRPLWHHGKLICAGFYADRKDNRYNGIQYAELHPETLEITKSVYNPFSEQFMRDKFGQETDKDVRNLVFKGMHAAEDGSLLFNAEEYFMTEGMQASPSGGRMRVERFHHNDIVSVRLDASGRLEWARNINKTEVTQGDGAYVSYSSCLLGGQSYYFLCSSMEQPQKIGNDRLMFKQGNSRNRHLFAIGLDPSGTMTYRKLIDNKEARLPLMVSRPLIDEDQGNLFFYARKGGKKQLLSVGLPQGQ</sequence>
<name>A0ABT1AXB0_9FLAO</name>
<gene>
    <name evidence="1" type="ORF">NG653_05675</name>
</gene>
<protein>
    <recommendedName>
        <fullName evidence="3">6-bladed beta-propeller</fullName>
    </recommendedName>
</protein>
<proteinExistence type="predicted"/>
<comment type="caution">
    <text evidence="1">The sequence shown here is derived from an EMBL/GenBank/DDBJ whole genome shotgun (WGS) entry which is preliminary data.</text>
</comment>